<evidence type="ECO:0000256" key="1">
    <source>
        <dbReference type="SAM" id="SignalP"/>
    </source>
</evidence>
<feature type="chain" id="PRO_5039685767" description="DUF5050 domain-containing protein" evidence="1">
    <location>
        <begin position="21"/>
        <end position="360"/>
    </location>
</feature>
<sequence>MKKYCVAALSLMLAAVLLTGCGKTSSNEQMKAPEFEVSKINVNLKLNAEREEQEVLSYSDGKKMIFRIQGEHEDEFVVGASADRFVIYDFADESAGKEYVMDKDVYGKLAVPYKDGLLYSCYRVDRRNKHPYHWQIIYQKGDKKMVIDQGEEEMNVQESMIVEDGVIYYTYEDWSDGYHCGVRKLEDDKTVTVAEYDNIDGIGLMKVENGICYISMWGDKSVEYSAIDGKKVLWEKTFDVNDGNIRSNANDEYLLCWQNGSEENLTAINLKNGEAIDCDIQLKDPSMTTIGDYFLIEDENKNQYYAVVEGDQIKVEKLEMPEEQQYKLPLSYSFSTGKNSAILVSGNWDEKREYYILKLK</sequence>
<keyword evidence="3" id="KW-1185">Reference proteome</keyword>
<dbReference type="Proteomes" id="UP000284841">
    <property type="component" value="Unassembled WGS sequence"/>
</dbReference>
<evidence type="ECO:0008006" key="4">
    <source>
        <dbReference type="Google" id="ProtNLM"/>
    </source>
</evidence>
<accession>A0A415E1E1</accession>
<feature type="signal peptide" evidence="1">
    <location>
        <begin position="1"/>
        <end position="20"/>
    </location>
</feature>
<gene>
    <name evidence="2" type="ORF">DW099_12095</name>
</gene>
<protein>
    <recommendedName>
        <fullName evidence="4">DUF5050 domain-containing protein</fullName>
    </recommendedName>
</protein>
<name>A0A415E1E1_9FIRM</name>
<proteinExistence type="predicted"/>
<comment type="caution">
    <text evidence="2">The sequence shown here is derived from an EMBL/GenBank/DDBJ whole genome shotgun (WGS) entry which is preliminary data.</text>
</comment>
<reference evidence="2 3" key="1">
    <citation type="submission" date="2018-08" db="EMBL/GenBank/DDBJ databases">
        <title>A genome reference for cultivated species of the human gut microbiota.</title>
        <authorList>
            <person name="Zou Y."/>
            <person name="Xue W."/>
            <person name="Luo G."/>
        </authorList>
    </citation>
    <scope>NUCLEOTIDE SEQUENCE [LARGE SCALE GENOMIC DNA]</scope>
    <source>
        <strain evidence="2 3">AM07-24</strain>
    </source>
</reference>
<organism evidence="2 3">
    <name type="scientific">Emergencia timonensis</name>
    <dbReference type="NCBI Taxonomy" id="1776384"/>
    <lineage>
        <taxon>Bacteria</taxon>
        <taxon>Bacillati</taxon>
        <taxon>Bacillota</taxon>
        <taxon>Clostridia</taxon>
        <taxon>Peptostreptococcales</taxon>
        <taxon>Anaerovoracaceae</taxon>
        <taxon>Emergencia</taxon>
    </lineage>
</organism>
<dbReference type="RefSeq" id="WP_118335871.1">
    <property type="nucleotide sequence ID" value="NZ_AP025567.1"/>
</dbReference>
<keyword evidence="1" id="KW-0732">Signal</keyword>
<evidence type="ECO:0000313" key="2">
    <source>
        <dbReference type="EMBL" id="RHJ87431.1"/>
    </source>
</evidence>
<dbReference type="PROSITE" id="PS51257">
    <property type="entry name" value="PROKAR_LIPOPROTEIN"/>
    <property type="match status" value="1"/>
</dbReference>
<evidence type="ECO:0000313" key="3">
    <source>
        <dbReference type="Proteomes" id="UP000284841"/>
    </source>
</evidence>
<dbReference type="OrthoDB" id="9888744at2"/>
<dbReference type="AlphaFoldDB" id="A0A415E1E1"/>
<dbReference type="EMBL" id="QRMS01000003">
    <property type="protein sequence ID" value="RHJ87431.1"/>
    <property type="molecule type" value="Genomic_DNA"/>
</dbReference>